<dbReference type="EMBL" id="DTAK01000015">
    <property type="protein sequence ID" value="HGU59141.1"/>
    <property type="molecule type" value="Genomic_DNA"/>
</dbReference>
<evidence type="ECO:0000313" key="7">
    <source>
        <dbReference type="EMBL" id="HGE66345.1"/>
    </source>
</evidence>
<dbReference type="PANTHER" id="PTHR34857:SF2">
    <property type="entry name" value="SLL0384 PROTEIN"/>
    <property type="match status" value="1"/>
</dbReference>
<gene>
    <name evidence="8" type="ORF">ENT89_02930</name>
    <name evidence="7" type="ORF">ENX77_04380</name>
</gene>
<evidence type="ECO:0000256" key="3">
    <source>
        <dbReference type="ARBA" id="ARBA00022692"/>
    </source>
</evidence>
<evidence type="ECO:0000256" key="1">
    <source>
        <dbReference type="ARBA" id="ARBA00004141"/>
    </source>
</evidence>
<name>A0A7C4WEB7_9EURY</name>
<accession>A0A7C4WEB7</accession>
<dbReference type="AlphaFoldDB" id="A0A7C4WEB7"/>
<evidence type="ECO:0000256" key="5">
    <source>
        <dbReference type="ARBA" id="ARBA00023136"/>
    </source>
</evidence>
<comment type="caution">
    <text evidence="8">The sequence shown here is derived from an EMBL/GenBank/DDBJ whole genome shotgun (WGS) entry which is preliminary data.</text>
</comment>
<proteinExistence type="predicted"/>
<dbReference type="Pfam" id="PF02361">
    <property type="entry name" value="CbiQ"/>
    <property type="match status" value="1"/>
</dbReference>
<reference evidence="8" key="1">
    <citation type="journal article" date="2020" name="mSystems">
        <title>Genome- and Community-Level Interaction Insights into Carbon Utilization and Element Cycling Functions of Hydrothermarchaeota in Hydrothermal Sediment.</title>
        <authorList>
            <person name="Zhou Z."/>
            <person name="Liu Y."/>
            <person name="Xu W."/>
            <person name="Pan J."/>
            <person name="Luo Z.H."/>
            <person name="Li M."/>
        </authorList>
    </citation>
    <scope>NUCLEOTIDE SEQUENCE [LARGE SCALE GENOMIC DNA]</scope>
    <source>
        <strain evidence="8">SpSt-62</strain>
        <strain evidence="7">SpSt-97</strain>
    </source>
</reference>
<dbReference type="InterPro" id="IPR003339">
    <property type="entry name" value="ABC/ECF_trnsptr_transmembrane"/>
</dbReference>
<evidence type="ECO:0000313" key="8">
    <source>
        <dbReference type="EMBL" id="HGU59141.1"/>
    </source>
</evidence>
<sequence>MKHHLIDRYYYLDSFIHKLDPRAKLIGILILVFSIVLLKNVFASMLALIVSLTLLLISRLPLRFAFEQLKYGLIFLLALFVIMMIFGHKPLEMLLRAMSALILLFVAFATSRFDVSIKALDRIGFPNKLTQILMFSYRYIFVFAEEYEKLSIALRMKSFERKTNIFTFDTIAKIIASLFIRSYERAENVYRAMVLKGYKGNPGMLSDFRLTLRDFLFIAISLYLAISFHVISWMQ</sequence>
<keyword evidence="2" id="KW-1003">Cell membrane</keyword>
<feature type="transmembrane region" description="Helical" evidence="6">
    <location>
        <begin position="93"/>
        <end position="113"/>
    </location>
</feature>
<keyword evidence="4 6" id="KW-1133">Transmembrane helix</keyword>
<dbReference type="InterPro" id="IPR051611">
    <property type="entry name" value="ECF_transporter_component"/>
</dbReference>
<feature type="transmembrane region" description="Helical" evidence="6">
    <location>
        <begin position="69"/>
        <end position="87"/>
    </location>
</feature>
<dbReference type="GO" id="GO:0005886">
    <property type="term" value="C:plasma membrane"/>
    <property type="evidence" value="ECO:0007669"/>
    <property type="project" value="UniProtKB-ARBA"/>
</dbReference>
<evidence type="ECO:0000256" key="6">
    <source>
        <dbReference type="SAM" id="Phobius"/>
    </source>
</evidence>
<comment type="subcellular location">
    <subcellularLocation>
        <location evidence="1">Membrane</location>
        <topology evidence="1">Multi-pass membrane protein</topology>
    </subcellularLocation>
</comment>
<feature type="transmembrane region" description="Helical" evidence="6">
    <location>
        <begin position="25"/>
        <end position="57"/>
    </location>
</feature>
<dbReference type="CDD" id="cd16914">
    <property type="entry name" value="EcfT"/>
    <property type="match status" value="1"/>
</dbReference>
<dbReference type="EMBL" id="DTPI01000028">
    <property type="protein sequence ID" value="HGE66345.1"/>
    <property type="molecule type" value="Genomic_DNA"/>
</dbReference>
<organism evidence="8">
    <name type="scientific">Geoglobus ahangari</name>
    <dbReference type="NCBI Taxonomy" id="113653"/>
    <lineage>
        <taxon>Archaea</taxon>
        <taxon>Methanobacteriati</taxon>
        <taxon>Methanobacteriota</taxon>
        <taxon>Archaeoglobi</taxon>
        <taxon>Archaeoglobales</taxon>
        <taxon>Archaeoglobaceae</taxon>
        <taxon>Geoglobus</taxon>
    </lineage>
</organism>
<dbReference type="PANTHER" id="PTHR34857">
    <property type="entry name" value="SLL0384 PROTEIN"/>
    <property type="match status" value="1"/>
</dbReference>
<keyword evidence="5 6" id="KW-0472">Membrane</keyword>
<protein>
    <submittedName>
        <fullName evidence="8">Energy-coupling factor transporter transmembrane protein EcfT</fullName>
    </submittedName>
</protein>
<evidence type="ECO:0000256" key="2">
    <source>
        <dbReference type="ARBA" id="ARBA00022475"/>
    </source>
</evidence>
<evidence type="ECO:0000256" key="4">
    <source>
        <dbReference type="ARBA" id="ARBA00022989"/>
    </source>
</evidence>
<feature type="transmembrane region" description="Helical" evidence="6">
    <location>
        <begin position="215"/>
        <end position="234"/>
    </location>
</feature>
<keyword evidence="3 6" id="KW-0812">Transmembrane</keyword>